<keyword evidence="1" id="KW-1133">Transmembrane helix</keyword>
<protein>
    <submittedName>
        <fullName evidence="2">Uncharacterized protein</fullName>
    </submittedName>
</protein>
<name>A0ABZ3L1N0_DUNSA</name>
<dbReference type="Proteomes" id="UP000815325">
    <property type="component" value="Unassembled WGS sequence"/>
</dbReference>
<proteinExistence type="predicted"/>
<keyword evidence="1" id="KW-0472">Membrane</keyword>
<feature type="transmembrane region" description="Helical" evidence="1">
    <location>
        <begin position="80"/>
        <end position="96"/>
    </location>
</feature>
<feature type="transmembrane region" description="Helical" evidence="1">
    <location>
        <begin position="47"/>
        <end position="68"/>
    </location>
</feature>
<evidence type="ECO:0000256" key="1">
    <source>
        <dbReference type="SAM" id="Phobius"/>
    </source>
</evidence>
<comment type="caution">
    <text evidence="2">The sequence shown here is derived from an EMBL/GenBank/DDBJ whole genome shotgun (WGS) entry which is preliminary data.</text>
</comment>
<accession>A0ABZ3L1N0</accession>
<organism evidence="2 3">
    <name type="scientific">Dunaliella salina</name>
    <name type="common">Green alga</name>
    <name type="synonym">Protococcus salinus</name>
    <dbReference type="NCBI Taxonomy" id="3046"/>
    <lineage>
        <taxon>Eukaryota</taxon>
        <taxon>Viridiplantae</taxon>
        <taxon>Chlorophyta</taxon>
        <taxon>core chlorophytes</taxon>
        <taxon>Chlorophyceae</taxon>
        <taxon>CS clade</taxon>
        <taxon>Chlamydomonadales</taxon>
        <taxon>Dunaliellaceae</taxon>
        <taxon>Dunaliella</taxon>
    </lineage>
</organism>
<dbReference type="EMBL" id="MU069711">
    <property type="protein sequence ID" value="KAF5835328.1"/>
    <property type="molecule type" value="Genomic_DNA"/>
</dbReference>
<gene>
    <name evidence="2" type="ORF">DUNSADRAFT_7560</name>
</gene>
<evidence type="ECO:0000313" key="2">
    <source>
        <dbReference type="EMBL" id="KAF5835328.1"/>
    </source>
</evidence>
<keyword evidence="3" id="KW-1185">Reference proteome</keyword>
<reference evidence="2" key="1">
    <citation type="submission" date="2017-08" db="EMBL/GenBank/DDBJ databases">
        <authorList>
            <person name="Polle J.E."/>
            <person name="Barry K."/>
            <person name="Cushman J."/>
            <person name="Schmutz J."/>
            <person name="Tran D."/>
            <person name="Hathwaick L.T."/>
            <person name="Yim W.C."/>
            <person name="Jenkins J."/>
            <person name="Mckie-Krisberg Z.M."/>
            <person name="Prochnik S."/>
            <person name="Lindquist E."/>
            <person name="Dockter R.B."/>
            <person name="Adam C."/>
            <person name="Molina H."/>
            <person name="Bunkerborg J."/>
            <person name="Jin E."/>
            <person name="Buchheim M."/>
            <person name="Magnuson J."/>
        </authorList>
    </citation>
    <scope>NUCLEOTIDE SEQUENCE</scope>
    <source>
        <strain evidence="2">CCAP 19/18</strain>
    </source>
</reference>
<keyword evidence="1" id="KW-0812">Transmembrane</keyword>
<sequence>MQASYGRLGRLVCFNFRCSVLARSSAATHFHRVLIMQMHRKFEKEQIGTLNVWVGALEAVYYGSAYYLGKYRGSHDWPNFTISGGIAGTCLSLYLIRPPVLRTTVFGTLMGMAVGTVSGYGMKAVGIPYWNESRGFEGWWLGEYIDEKSDNPNKAKKEVA</sequence>
<evidence type="ECO:0000313" key="3">
    <source>
        <dbReference type="Proteomes" id="UP000815325"/>
    </source>
</evidence>